<proteinExistence type="predicted"/>
<dbReference type="Pfam" id="PF01124">
    <property type="entry name" value="MAPEG"/>
    <property type="match status" value="1"/>
</dbReference>
<accession>A0ABV9N863</accession>
<protein>
    <submittedName>
        <fullName evidence="6">MAPEG family protein</fullName>
    </submittedName>
</protein>
<feature type="transmembrane region" description="Helical" evidence="5">
    <location>
        <begin position="12"/>
        <end position="33"/>
    </location>
</feature>
<keyword evidence="7" id="KW-1185">Reference proteome</keyword>
<dbReference type="SUPFAM" id="SSF161084">
    <property type="entry name" value="MAPEG domain-like"/>
    <property type="match status" value="1"/>
</dbReference>
<dbReference type="Gene3D" id="1.20.120.550">
    <property type="entry name" value="Membrane associated eicosanoid/glutathione metabolism-like domain"/>
    <property type="match status" value="1"/>
</dbReference>
<evidence type="ECO:0000256" key="4">
    <source>
        <dbReference type="ARBA" id="ARBA00023136"/>
    </source>
</evidence>
<dbReference type="InterPro" id="IPR001129">
    <property type="entry name" value="Membr-assoc_MAPEG"/>
</dbReference>
<reference evidence="7" key="1">
    <citation type="journal article" date="2019" name="Int. J. Syst. Evol. Microbiol.">
        <title>The Global Catalogue of Microorganisms (GCM) 10K type strain sequencing project: providing services to taxonomists for standard genome sequencing and annotation.</title>
        <authorList>
            <consortium name="The Broad Institute Genomics Platform"/>
            <consortium name="The Broad Institute Genome Sequencing Center for Infectious Disease"/>
            <person name="Wu L."/>
            <person name="Ma J."/>
        </authorList>
    </citation>
    <scope>NUCLEOTIDE SEQUENCE [LARGE SCALE GENOMIC DNA]</scope>
    <source>
        <strain evidence="7">CCUG 62981</strain>
    </source>
</reference>
<evidence type="ECO:0000256" key="1">
    <source>
        <dbReference type="ARBA" id="ARBA00004370"/>
    </source>
</evidence>
<dbReference type="Proteomes" id="UP001596024">
    <property type="component" value="Unassembled WGS sequence"/>
</dbReference>
<evidence type="ECO:0000256" key="5">
    <source>
        <dbReference type="SAM" id="Phobius"/>
    </source>
</evidence>
<feature type="transmembrane region" description="Helical" evidence="5">
    <location>
        <begin position="74"/>
        <end position="101"/>
    </location>
</feature>
<comment type="caution">
    <text evidence="6">The sequence shown here is derived from an EMBL/GenBank/DDBJ whole genome shotgun (WGS) entry which is preliminary data.</text>
</comment>
<evidence type="ECO:0000313" key="7">
    <source>
        <dbReference type="Proteomes" id="UP001596024"/>
    </source>
</evidence>
<dbReference type="RefSeq" id="WP_371394406.1">
    <property type="nucleotide sequence ID" value="NZ_CP163421.1"/>
</dbReference>
<name>A0ABV9N863_9PROT</name>
<keyword evidence="2 5" id="KW-0812">Transmembrane</keyword>
<sequence>MEGLLANAEARSILLPAAAHLALVAFLYTWLTAERLLAVRARKRTYADLQFAGADVERGARVAANLRNQFEAPVLFYPLVLVLWATQSVTFAAVCLAWLFVAGRVLHTGVQTLTGNVPLRGAVFTINFLALAGLWLLFLLRQLS</sequence>
<organism evidence="6 7">
    <name type="scientific">Glycocaulis abyssi</name>
    <dbReference type="NCBI Taxonomy" id="1433403"/>
    <lineage>
        <taxon>Bacteria</taxon>
        <taxon>Pseudomonadati</taxon>
        <taxon>Pseudomonadota</taxon>
        <taxon>Alphaproteobacteria</taxon>
        <taxon>Maricaulales</taxon>
        <taxon>Maricaulaceae</taxon>
        <taxon>Glycocaulis</taxon>
    </lineage>
</organism>
<comment type="subcellular location">
    <subcellularLocation>
        <location evidence="1">Membrane</location>
    </subcellularLocation>
</comment>
<evidence type="ECO:0000256" key="2">
    <source>
        <dbReference type="ARBA" id="ARBA00022692"/>
    </source>
</evidence>
<dbReference type="InterPro" id="IPR023352">
    <property type="entry name" value="MAPEG-like_dom_sf"/>
</dbReference>
<evidence type="ECO:0000313" key="6">
    <source>
        <dbReference type="EMBL" id="MFC4723734.1"/>
    </source>
</evidence>
<evidence type="ECO:0000256" key="3">
    <source>
        <dbReference type="ARBA" id="ARBA00022989"/>
    </source>
</evidence>
<keyword evidence="3 5" id="KW-1133">Transmembrane helix</keyword>
<gene>
    <name evidence="6" type="ORF">ACFPB0_00380</name>
</gene>
<dbReference type="EMBL" id="JBHSGQ010000001">
    <property type="protein sequence ID" value="MFC4723734.1"/>
    <property type="molecule type" value="Genomic_DNA"/>
</dbReference>
<keyword evidence="4 5" id="KW-0472">Membrane</keyword>
<feature type="transmembrane region" description="Helical" evidence="5">
    <location>
        <begin position="121"/>
        <end position="140"/>
    </location>
</feature>